<keyword evidence="7" id="KW-1185">Reference proteome</keyword>
<organism evidence="6 7">
    <name type="scientific">Formosimonas limnophila</name>
    <dbReference type="NCBI Taxonomy" id="1384487"/>
    <lineage>
        <taxon>Bacteria</taxon>
        <taxon>Pseudomonadati</taxon>
        <taxon>Pseudomonadota</taxon>
        <taxon>Betaproteobacteria</taxon>
        <taxon>Burkholderiales</taxon>
        <taxon>Burkholderiaceae</taxon>
        <taxon>Formosimonas</taxon>
    </lineage>
</organism>
<dbReference type="PANTHER" id="PTHR30126">
    <property type="entry name" value="HTH-TYPE TRANSCRIPTIONAL REGULATOR"/>
    <property type="match status" value="1"/>
</dbReference>
<evidence type="ECO:0000256" key="1">
    <source>
        <dbReference type="ARBA" id="ARBA00009437"/>
    </source>
</evidence>
<dbReference type="Pfam" id="PF00126">
    <property type="entry name" value="HTH_1"/>
    <property type="match status" value="1"/>
</dbReference>
<dbReference type="EMBL" id="BMZG01000013">
    <property type="protein sequence ID" value="GHA78953.1"/>
    <property type="molecule type" value="Genomic_DNA"/>
</dbReference>
<sequence>MSKLNLDAISVIDAIDRYGSFSAAAEHLSKVPSAISYTVNKLEEQLGISLFERNGSRASLTPAGLELLREGRFLLRVAQDLEGRLQSIATGFESELRISIDSIVPIETLIPLIATFEALNCGTRLRLSHEVMSGAWEALRDNRADLIIVGGEVHSWAHSMGYQTATLASIPFAFCVAPTHTLTQTQRTLTPNDLREHTAIVVADSARSLPTRTARLLSGQKHITVPNIDCKIALQIAGLGHGFLPRATAQAALNDGSLVELPVEQTRENETLYLAWRSATAGRAMAWWREQFKQISPQHWL</sequence>
<dbReference type="SUPFAM" id="SSF46785">
    <property type="entry name" value="Winged helix' DNA-binding domain"/>
    <property type="match status" value="1"/>
</dbReference>
<dbReference type="Gene3D" id="3.40.190.290">
    <property type="match status" value="1"/>
</dbReference>
<gene>
    <name evidence="6" type="ORF">GCM10009007_20070</name>
</gene>
<comment type="caution">
    <text evidence="6">The sequence shown here is derived from an EMBL/GenBank/DDBJ whole genome shotgun (WGS) entry which is preliminary data.</text>
</comment>
<evidence type="ECO:0000256" key="3">
    <source>
        <dbReference type="ARBA" id="ARBA00023125"/>
    </source>
</evidence>
<protein>
    <submittedName>
        <fullName evidence="6">Transcriptional regulator</fullName>
    </submittedName>
</protein>
<dbReference type="PANTHER" id="PTHR30126:SF4">
    <property type="entry name" value="LYSR FAMILY TRANSCRIPTIONAL REGULATOR"/>
    <property type="match status" value="1"/>
</dbReference>
<evidence type="ECO:0000256" key="4">
    <source>
        <dbReference type="ARBA" id="ARBA00023163"/>
    </source>
</evidence>
<dbReference type="Gene3D" id="1.10.10.10">
    <property type="entry name" value="Winged helix-like DNA-binding domain superfamily/Winged helix DNA-binding domain"/>
    <property type="match status" value="1"/>
</dbReference>
<dbReference type="InterPro" id="IPR005119">
    <property type="entry name" value="LysR_subst-bd"/>
</dbReference>
<comment type="similarity">
    <text evidence="1">Belongs to the LysR transcriptional regulatory family.</text>
</comment>
<dbReference type="PROSITE" id="PS50931">
    <property type="entry name" value="HTH_LYSR"/>
    <property type="match status" value="1"/>
</dbReference>
<evidence type="ECO:0000259" key="5">
    <source>
        <dbReference type="PROSITE" id="PS50931"/>
    </source>
</evidence>
<name>A0A8J3CNP1_9BURK</name>
<dbReference type="SUPFAM" id="SSF53850">
    <property type="entry name" value="Periplasmic binding protein-like II"/>
    <property type="match status" value="1"/>
</dbReference>
<dbReference type="AlphaFoldDB" id="A0A8J3CNP1"/>
<dbReference type="GO" id="GO:0003700">
    <property type="term" value="F:DNA-binding transcription factor activity"/>
    <property type="evidence" value="ECO:0007669"/>
    <property type="project" value="InterPro"/>
</dbReference>
<dbReference type="InterPro" id="IPR036390">
    <property type="entry name" value="WH_DNA-bd_sf"/>
</dbReference>
<dbReference type="InterPro" id="IPR036388">
    <property type="entry name" value="WH-like_DNA-bd_sf"/>
</dbReference>
<proteinExistence type="inferred from homology"/>
<dbReference type="GO" id="GO:0000976">
    <property type="term" value="F:transcription cis-regulatory region binding"/>
    <property type="evidence" value="ECO:0007669"/>
    <property type="project" value="TreeGrafter"/>
</dbReference>
<dbReference type="Pfam" id="PF03466">
    <property type="entry name" value="LysR_substrate"/>
    <property type="match status" value="1"/>
</dbReference>
<keyword evidence="4" id="KW-0804">Transcription</keyword>
<keyword evidence="2" id="KW-0805">Transcription regulation</keyword>
<dbReference type="Proteomes" id="UP000614287">
    <property type="component" value="Unassembled WGS sequence"/>
</dbReference>
<dbReference type="InterPro" id="IPR000847">
    <property type="entry name" value="LysR_HTH_N"/>
</dbReference>
<accession>A0A8J3CNP1</accession>
<keyword evidence="3" id="KW-0238">DNA-binding</keyword>
<dbReference type="RefSeq" id="WP_189493833.1">
    <property type="nucleotide sequence ID" value="NZ_BMZG01000013.1"/>
</dbReference>
<reference evidence="6" key="2">
    <citation type="submission" date="2020-09" db="EMBL/GenBank/DDBJ databases">
        <authorList>
            <person name="Sun Q."/>
            <person name="Kim S."/>
        </authorList>
    </citation>
    <scope>NUCLEOTIDE SEQUENCE</scope>
    <source>
        <strain evidence="6">KCTC 32501</strain>
    </source>
</reference>
<evidence type="ECO:0000313" key="7">
    <source>
        <dbReference type="Proteomes" id="UP000614287"/>
    </source>
</evidence>
<feature type="domain" description="HTH lysR-type" evidence="5">
    <location>
        <begin position="4"/>
        <end position="61"/>
    </location>
</feature>
<evidence type="ECO:0000256" key="2">
    <source>
        <dbReference type="ARBA" id="ARBA00023015"/>
    </source>
</evidence>
<evidence type="ECO:0000313" key="6">
    <source>
        <dbReference type="EMBL" id="GHA78953.1"/>
    </source>
</evidence>
<reference evidence="6" key="1">
    <citation type="journal article" date="2014" name="Int. J. Syst. Evol. Microbiol.">
        <title>Complete genome sequence of Corynebacterium casei LMG S-19264T (=DSM 44701T), isolated from a smear-ripened cheese.</title>
        <authorList>
            <consortium name="US DOE Joint Genome Institute (JGI-PGF)"/>
            <person name="Walter F."/>
            <person name="Albersmeier A."/>
            <person name="Kalinowski J."/>
            <person name="Ruckert C."/>
        </authorList>
    </citation>
    <scope>NUCLEOTIDE SEQUENCE</scope>
    <source>
        <strain evidence="6">KCTC 32501</strain>
    </source>
</reference>